<proteinExistence type="predicted"/>
<accession>A0ABU1YGJ2</accession>
<dbReference type="Proteomes" id="UP001269081">
    <property type="component" value="Unassembled WGS sequence"/>
</dbReference>
<keyword evidence="2" id="KW-1185">Reference proteome</keyword>
<protein>
    <submittedName>
        <fullName evidence="1">Uncharacterized protein</fullName>
    </submittedName>
</protein>
<sequence length="72" mass="8617">MKSLPKRLSIQYVYERVFLFLPLVSQSGCKSRKLISNWQMFFEVFLRKFSLLFLLLIYQSINELSLFCGVQM</sequence>
<gene>
    <name evidence="1" type="ORF">J2W48_004708</name>
</gene>
<name>A0ABU1YGJ2_9FLAO</name>
<comment type="caution">
    <text evidence="1">The sequence shown here is derived from an EMBL/GenBank/DDBJ whole genome shotgun (WGS) entry which is preliminary data.</text>
</comment>
<reference evidence="1 2" key="1">
    <citation type="submission" date="2023-07" db="EMBL/GenBank/DDBJ databases">
        <title>Sorghum-associated microbial communities from plants grown in Nebraska, USA.</title>
        <authorList>
            <person name="Schachtman D."/>
        </authorList>
    </citation>
    <scope>NUCLEOTIDE SEQUENCE [LARGE SCALE GENOMIC DNA]</scope>
    <source>
        <strain evidence="1 2">4129</strain>
    </source>
</reference>
<evidence type="ECO:0000313" key="2">
    <source>
        <dbReference type="Proteomes" id="UP001269081"/>
    </source>
</evidence>
<organism evidence="1 2">
    <name type="scientific">Flavobacterium piscis</name>
    <dbReference type="NCBI Taxonomy" id="1114874"/>
    <lineage>
        <taxon>Bacteria</taxon>
        <taxon>Pseudomonadati</taxon>
        <taxon>Bacteroidota</taxon>
        <taxon>Flavobacteriia</taxon>
        <taxon>Flavobacteriales</taxon>
        <taxon>Flavobacteriaceae</taxon>
        <taxon>Flavobacterium</taxon>
    </lineage>
</organism>
<dbReference type="EMBL" id="JAVDWQ010000035">
    <property type="protein sequence ID" value="MDR7212740.1"/>
    <property type="molecule type" value="Genomic_DNA"/>
</dbReference>
<evidence type="ECO:0000313" key="1">
    <source>
        <dbReference type="EMBL" id="MDR7212740.1"/>
    </source>
</evidence>